<dbReference type="OrthoDB" id="9807077at2"/>
<evidence type="ECO:0000256" key="13">
    <source>
        <dbReference type="ARBA" id="ARBA00029437"/>
    </source>
</evidence>
<feature type="active site" description="Proton acceptor" evidence="15">
    <location>
        <position position="476"/>
    </location>
</feature>
<comment type="pathway">
    <text evidence="12 15">Amino-acid biosynthesis; L-valine biosynthesis; L-valine from pyruvate: step 3/4.</text>
</comment>
<dbReference type="GO" id="GO:0051537">
    <property type="term" value="F:2 iron, 2 sulfur cluster binding"/>
    <property type="evidence" value="ECO:0007669"/>
    <property type="project" value="UniProtKB-UniRule"/>
</dbReference>
<evidence type="ECO:0000256" key="8">
    <source>
        <dbReference type="ARBA" id="ARBA00023014"/>
    </source>
</evidence>
<dbReference type="GO" id="GO:0009099">
    <property type="term" value="P:L-valine biosynthetic process"/>
    <property type="evidence" value="ECO:0007669"/>
    <property type="project" value="UniProtKB-UniRule"/>
</dbReference>
<comment type="function">
    <text evidence="15">Functions in the biosynthesis of branched-chain amino acids. Catalyzes the dehydration of (2R,3R)-2,3-dihydroxy-3-methylpentanoate (2,3-dihydroxy-3-methylvalerate) into 2-oxo-3-methylpentanoate (2-oxo-3-methylvalerate) and of (2R)-2,3-dihydroxy-3-methylbutanoate (2,3-dihydroxyisovalerate) into 2-oxo-3-methylbutanoate (2-oxoisovalerate), the penultimate precursor to L-isoleucine and L-valine, respectively.</text>
</comment>
<organism evidence="18 19">
    <name type="scientific">Thermoflexus hugenholtzii JAD2</name>
    <dbReference type="NCBI Taxonomy" id="877466"/>
    <lineage>
        <taxon>Bacteria</taxon>
        <taxon>Bacillati</taxon>
        <taxon>Chloroflexota</taxon>
        <taxon>Thermoflexia</taxon>
        <taxon>Thermoflexales</taxon>
        <taxon>Thermoflexaceae</taxon>
        <taxon>Thermoflexus</taxon>
    </lineage>
</organism>
<keyword evidence="5 15" id="KW-0479">Metal-binding</keyword>
<keyword evidence="7 15" id="KW-0408">Iron</keyword>
<dbReference type="InterPro" id="IPR042096">
    <property type="entry name" value="Dihydro-acid_dehy_C"/>
</dbReference>
<dbReference type="AlphaFoldDB" id="A0A212PRS7"/>
<comment type="similarity">
    <text evidence="2 15">Belongs to the IlvD/Edd family.</text>
</comment>
<evidence type="ECO:0000256" key="2">
    <source>
        <dbReference type="ARBA" id="ARBA00006486"/>
    </source>
</evidence>
<dbReference type="InParanoid" id="A0A212PRS7"/>
<comment type="subunit">
    <text evidence="15">Homodimer.</text>
</comment>
<dbReference type="Pfam" id="PF24877">
    <property type="entry name" value="ILV_EDD_C"/>
    <property type="match status" value="1"/>
</dbReference>
<proteinExistence type="inferred from homology"/>
<comment type="catalytic activity">
    <reaction evidence="11">
        <text>(2R)-2,3-dihydroxy-3-methylbutanoate = 3-methyl-2-oxobutanoate + H2O</text>
        <dbReference type="Rhea" id="RHEA:24809"/>
        <dbReference type="ChEBI" id="CHEBI:11851"/>
        <dbReference type="ChEBI" id="CHEBI:15377"/>
        <dbReference type="ChEBI" id="CHEBI:49072"/>
        <dbReference type="EC" id="4.2.1.9"/>
    </reaction>
    <physiologicalReaction direction="left-to-right" evidence="11">
        <dbReference type="Rhea" id="RHEA:24810"/>
    </physiologicalReaction>
</comment>
<dbReference type="InterPro" id="IPR050165">
    <property type="entry name" value="DHAD_IlvD/Edd"/>
</dbReference>
<dbReference type="InterPro" id="IPR020558">
    <property type="entry name" value="DiOHA_6PGluconate_deHydtase_CS"/>
</dbReference>
<evidence type="ECO:0000256" key="1">
    <source>
        <dbReference type="ARBA" id="ARBA00001946"/>
    </source>
</evidence>
<dbReference type="InterPro" id="IPR004404">
    <property type="entry name" value="DihydroxyA_deHydtase"/>
</dbReference>
<evidence type="ECO:0000256" key="6">
    <source>
        <dbReference type="ARBA" id="ARBA00022842"/>
    </source>
</evidence>
<keyword evidence="8 15" id="KW-0411">Iron-sulfur</keyword>
<feature type="binding site" evidence="15">
    <location>
        <position position="129"/>
    </location>
    <ligand>
        <name>Mg(2+)</name>
        <dbReference type="ChEBI" id="CHEBI:18420"/>
    </ligand>
</feature>
<feature type="domain" description="Dihydroxy-acid/6-phosphogluconate dehydratase N-terminal" evidence="16">
    <location>
        <begin position="40"/>
        <end position="356"/>
    </location>
</feature>
<dbReference type="InterPro" id="IPR056740">
    <property type="entry name" value="ILV_EDD_C"/>
</dbReference>
<dbReference type="SUPFAM" id="SSF143975">
    <property type="entry name" value="IlvD/EDD N-terminal domain-like"/>
    <property type="match status" value="1"/>
</dbReference>
<keyword evidence="10 15" id="KW-0100">Branched-chain amino acid biosynthesis</keyword>
<comment type="caution">
    <text evidence="15">Lacks conserved residue(s) required for the propagation of feature annotation.</text>
</comment>
<evidence type="ECO:0000256" key="11">
    <source>
        <dbReference type="ARBA" id="ARBA00029304"/>
    </source>
</evidence>
<keyword evidence="3 15" id="KW-0028">Amino-acid biosynthesis</keyword>
<dbReference type="PANTHER" id="PTHR21000:SF5">
    <property type="entry name" value="DIHYDROXY-ACID DEHYDRATASE, MITOCHONDRIAL"/>
    <property type="match status" value="1"/>
</dbReference>
<evidence type="ECO:0000256" key="5">
    <source>
        <dbReference type="ARBA" id="ARBA00022723"/>
    </source>
</evidence>
<dbReference type="RefSeq" id="WP_088569821.1">
    <property type="nucleotide sequence ID" value="NZ_FYEK01000002.1"/>
</dbReference>
<feature type="binding site" evidence="15">
    <location>
        <position position="450"/>
    </location>
    <ligand>
        <name>Mg(2+)</name>
        <dbReference type="ChEBI" id="CHEBI:18420"/>
    </ligand>
</feature>
<evidence type="ECO:0000259" key="17">
    <source>
        <dbReference type="Pfam" id="PF24877"/>
    </source>
</evidence>
<comment type="cofactor">
    <cofactor evidence="1 15">
        <name>Mg(2+)</name>
        <dbReference type="ChEBI" id="CHEBI:18420"/>
    </cofactor>
</comment>
<name>A0A212PRS7_9CHLR</name>
<evidence type="ECO:0000256" key="12">
    <source>
        <dbReference type="ARBA" id="ARBA00029436"/>
    </source>
</evidence>
<dbReference type="UniPathway" id="UPA00047">
    <property type="reaction ID" value="UER00057"/>
</dbReference>
<dbReference type="GO" id="GO:0000287">
    <property type="term" value="F:magnesium ion binding"/>
    <property type="evidence" value="ECO:0007669"/>
    <property type="project" value="UniProtKB-UniRule"/>
</dbReference>
<dbReference type="EMBL" id="FYEK01000002">
    <property type="protein sequence ID" value="SNB49592.1"/>
    <property type="molecule type" value="Genomic_DNA"/>
</dbReference>
<feature type="domain" description="Dihydroxy-acid/6-phosphogluconate dehydratase C-terminal" evidence="17">
    <location>
        <begin position="368"/>
        <end position="557"/>
    </location>
</feature>
<dbReference type="HAMAP" id="MF_00012">
    <property type="entry name" value="IlvD"/>
    <property type="match status" value="1"/>
</dbReference>
<dbReference type="InterPro" id="IPR037237">
    <property type="entry name" value="IlvD/EDD_N"/>
</dbReference>
<gene>
    <name evidence="15" type="primary">ilvD</name>
    <name evidence="18" type="ORF">SAMN02746019_00029640</name>
</gene>
<feature type="modified residue" description="N6-carboxylysine" evidence="15">
    <location>
        <position position="130"/>
    </location>
</feature>
<dbReference type="GO" id="GO:0004160">
    <property type="term" value="F:dihydroxy-acid dehydratase activity"/>
    <property type="evidence" value="ECO:0007669"/>
    <property type="project" value="UniProtKB-UniRule"/>
</dbReference>
<feature type="binding site" evidence="15">
    <location>
        <position position="55"/>
    </location>
    <ligand>
        <name>[2Fe-2S] cluster</name>
        <dbReference type="ChEBI" id="CHEBI:190135"/>
    </ligand>
</feature>
<keyword evidence="4 15" id="KW-0001">2Fe-2S</keyword>
<accession>A0A212PRS7</accession>
<protein>
    <recommendedName>
        <fullName evidence="14 15">Dihydroxy-acid dehydratase</fullName>
        <shortName evidence="15">DAD</shortName>
        <ecNumber evidence="14 15">4.2.1.9</ecNumber>
    </recommendedName>
</protein>
<evidence type="ECO:0000313" key="18">
    <source>
        <dbReference type="EMBL" id="SNB49592.1"/>
    </source>
</evidence>
<evidence type="ECO:0000256" key="14">
    <source>
        <dbReference type="ARBA" id="ARBA00029490"/>
    </source>
</evidence>
<dbReference type="UniPathway" id="UPA00049">
    <property type="reaction ID" value="UER00061"/>
</dbReference>
<dbReference type="InterPro" id="IPR000581">
    <property type="entry name" value="ILV_EDD_N"/>
</dbReference>
<dbReference type="GO" id="GO:0009097">
    <property type="term" value="P:isoleucine biosynthetic process"/>
    <property type="evidence" value="ECO:0007669"/>
    <property type="project" value="UniProtKB-UniRule"/>
</dbReference>
<dbReference type="FunCoup" id="A0A212PRS7">
    <property type="interactions" value="422"/>
</dbReference>
<comment type="catalytic activity">
    <reaction evidence="15">
        <text>(2R,3R)-2,3-dihydroxy-3-methylpentanoate = (S)-3-methyl-2-oxopentanoate + H2O</text>
        <dbReference type="Rhea" id="RHEA:27694"/>
        <dbReference type="ChEBI" id="CHEBI:15377"/>
        <dbReference type="ChEBI" id="CHEBI:35146"/>
        <dbReference type="ChEBI" id="CHEBI:49258"/>
        <dbReference type="EC" id="4.2.1.9"/>
    </reaction>
</comment>
<dbReference type="Pfam" id="PF00920">
    <property type="entry name" value="ILVD_EDD_N"/>
    <property type="match status" value="1"/>
</dbReference>
<evidence type="ECO:0000313" key="19">
    <source>
        <dbReference type="Proteomes" id="UP000197025"/>
    </source>
</evidence>
<evidence type="ECO:0000259" key="16">
    <source>
        <dbReference type="Pfam" id="PF00920"/>
    </source>
</evidence>
<dbReference type="EC" id="4.2.1.9" evidence="14 15"/>
<keyword evidence="9 15" id="KW-0456">Lyase</keyword>
<dbReference type="NCBIfam" id="NF002068">
    <property type="entry name" value="PRK00911.1"/>
    <property type="match status" value="1"/>
</dbReference>
<evidence type="ECO:0000256" key="10">
    <source>
        <dbReference type="ARBA" id="ARBA00023304"/>
    </source>
</evidence>
<dbReference type="PROSITE" id="PS00886">
    <property type="entry name" value="ILVD_EDD_1"/>
    <property type="match status" value="1"/>
</dbReference>
<feature type="binding site" evidence="15">
    <location>
        <position position="87"/>
    </location>
    <ligand>
        <name>Mg(2+)</name>
        <dbReference type="ChEBI" id="CHEBI:18420"/>
    </ligand>
</feature>
<reference evidence="19" key="1">
    <citation type="submission" date="2017-06" db="EMBL/GenBank/DDBJ databases">
        <authorList>
            <person name="Varghese N."/>
            <person name="Submissions S."/>
        </authorList>
    </citation>
    <scope>NUCLEOTIDE SEQUENCE [LARGE SCALE GENOMIC DNA]</scope>
    <source>
        <strain evidence="19">JAD2</strain>
    </source>
</reference>
<dbReference type="Gene3D" id="3.50.30.80">
    <property type="entry name" value="IlvD/EDD C-terminal domain-like"/>
    <property type="match status" value="1"/>
</dbReference>
<dbReference type="SUPFAM" id="SSF52016">
    <property type="entry name" value="LeuD/IlvD-like"/>
    <property type="match status" value="1"/>
</dbReference>
<evidence type="ECO:0000256" key="15">
    <source>
        <dbReference type="HAMAP-Rule" id="MF_00012"/>
    </source>
</evidence>
<dbReference type="Proteomes" id="UP000197025">
    <property type="component" value="Unassembled WGS sequence"/>
</dbReference>
<dbReference type="FunFam" id="3.50.30.80:FF:000001">
    <property type="entry name" value="Dihydroxy-acid dehydratase"/>
    <property type="match status" value="1"/>
</dbReference>
<evidence type="ECO:0000256" key="9">
    <source>
        <dbReference type="ARBA" id="ARBA00023239"/>
    </source>
</evidence>
<keyword evidence="19" id="KW-1185">Reference proteome</keyword>
<comment type="pathway">
    <text evidence="13 15">Amino-acid biosynthesis; L-isoleucine biosynthesis; L-isoleucine from 2-oxobutanoate: step 3/4.</text>
</comment>
<evidence type="ECO:0000256" key="3">
    <source>
        <dbReference type="ARBA" id="ARBA00022605"/>
    </source>
</evidence>
<dbReference type="PANTHER" id="PTHR21000">
    <property type="entry name" value="DIHYDROXY-ACID DEHYDRATASE DAD"/>
    <property type="match status" value="1"/>
</dbReference>
<evidence type="ECO:0000256" key="7">
    <source>
        <dbReference type="ARBA" id="ARBA00023004"/>
    </source>
</evidence>
<keyword evidence="6 15" id="KW-0460">Magnesium</keyword>
<evidence type="ECO:0000256" key="4">
    <source>
        <dbReference type="ARBA" id="ARBA00022714"/>
    </source>
</evidence>
<sequence>MSISGNGRKHRSARVTEGVERAPHRAMFRAVGLRDEDLRRPFIGVANTWFEAQPCNHHLQRLAELVKQGIRDAGGTPIEFNAVPANDAIGMGHEGMKASLVSRELIADSIELAAVAYQLDALVAIGGCDKTQPACVMAMARLNLPSIYLYGGSVPPGSWRGRAVTIQDVFEAVGAVSRGRMTVEELRELEEVAVPTYGACGGMFTANTMASAFEAMGLTLPNAAAPVAPSRAREELAYETGRAIVRILEAGIRPRDVMTREAFENAIAVAAAMGGSTNLILHLLAIAYEAGVPLTLDDFERVSERTPHLADLKPAGRYVMADIDRIGGVPVVMKALLDAGLLHGDCRTVTGETIAERLAGVTFPENQDVVRPVSQPLHPTGGYVILRGNLAPEGGVLKITGTTKRYHRGPARVFDREEDAFQAVNSGQIRPGDVVVVRYEGPKGGPGMREMLVVTAALVGQGLKDEVALLTDGRFSGATHGLMIGHISPEAAVGGPLALLQDGDIIVIDVDRRTVDVELSEEELARRRAAWTPPPPKYSHGLFAKYARLVSSAAQGAVCIP</sequence>
<dbReference type="NCBIfam" id="TIGR00110">
    <property type="entry name" value="ilvD"/>
    <property type="match status" value="1"/>
</dbReference>
<comment type="cofactor">
    <cofactor evidence="15">
        <name>[2Fe-2S] cluster</name>
        <dbReference type="ChEBI" id="CHEBI:190135"/>
    </cofactor>
    <text evidence="15">Binds 1 [2Fe-2S] cluster per subunit. This cluster acts as a Lewis acid cofactor.</text>
</comment>
<dbReference type="PROSITE" id="PS00887">
    <property type="entry name" value="ILVD_EDD_2"/>
    <property type="match status" value="1"/>
</dbReference>
<feature type="binding site" description="via carbamate group" evidence="15">
    <location>
        <position position="130"/>
    </location>
    <ligand>
        <name>Mg(2+)</name>
        <dbReference type="ChEBI" id="CHEBI:18420"/>
    </ligand>
</feature>